<keyword evidence="3" id="KW-1003">Cell membrane</keyword>
<keyword evidence="4" id="KW-0997">Cell inner membrane</keyword>
<dbReference type="GO" id="GO:0005886">
    <property type="term" value="C:plasma membrane"/>
    <property type="evidence" value="ECO:0007669"/>
    <property type="project" value="UniProtKB-SubCell"/>
</dbReference>
<evidence type="ECO:0000256" key="3">
    <source>
        <dbReference type="ARBA" id="ARBA00022475"/>
    </source>
</evidence>
<comment type="subcellular location">
    <subcellularLocation>
        <location evidence="1">Cell membrane</location>
        <topology evidence="1">Multi-pass membrane protein</topology>
    </subcellularLocation>
</comment>
<dbReference type="GO" id="GO:0015808">
    <property type="term" value="P:L-alanine transport"/>
    <property type="evidence" value="ECO:0007669"/>
    <property type="project" value="TreeGrafter"/>
</dbReference>
<keyword evidence="6" id="KW-0029">Amino-acid transport</keyword>
<dbReference type="Pfam" id="PF02653">
    <property type="entry name" value="BPD_transp_2"/>
    <property type="match status" value="1"/>
</dbReference>
<evidence type="ECO:0000313" key="11">
    <source>
        <dbReference type="EMBL" id="MBC8539280.1"/>
    </source>
</evidence>
<dbReference type="EMBL" id="JACRSS010000006">
    <property type="protein sequence ID" value="MBC8539280.1"/>
    <property type="molecule type" value="Genomic_DNA"/>
</dbReference>
<dbReference type="Proteomes" id="UP000617951">
    <property type="component" value="Unassembled WGS sequence"/>
</dbReference>
<dbReference type="GO" id="GO:0005304">
    <property type="term" value="F:L-valine transmembrane transporter activity"/>
    <property type="evidence" value="ECO:0007669"/>
    <property type="project" value="TreeGrafter"/>
</dbReference>
<feature type="transmembrane region" description="Helical" evidence="10">
    <location>
        <begin position="46"/>
        <end position="62"/>
    </location>
</feature>
<proteinExistence type="inferred from homology"/>
<protein>
    <submittedName>
        <fullName evidence="11">Branched-chain amino acid ABC transporter permease</fullName>
    </submittedName>
</protein>
<reference evidence="11" key="1">
    <citation type="submission" date="2020-08" db="EMBL/GenBank/DDBJ databases">
        <title>Genome public.</title>
        <authorList>
            <person name="Liu C."/>
            <person name="Sun Q."/>
        </authorList>
    </citation>
    <scope>NUCLEOTIDE SEQUENCE</scope>
    <source>
        <strain evidence="11">NSJ-63</strain>
    </source>
</reference>
<comment type="caution">
    <text evidence="11">The sequence shown here is derived from an EMBL/GenBank/DDBJ whole genome shotgun (WGS) entry which is preliminary data.</text>
</comment>
<evidence type="ECO:0000256" key="5">
    <source>
        <dbReference type="ARBA" id="ARBA00022692"/>
    </source>
</evidence>
<evidence type="ECO:0000256" key="4">
    <source>
        <dbReference type="ARBA" id="ARBA00022519"/>
    </source>
</evidence>
<feature type="transmembrane region" description="Helical" evidence="10">
    <location>
        <begin position="229"/>
        <end position="254"/>
    </location>
</feature>
<feature type="transmembrane region" description="Helical" evidence="10">
    <location>
        <begin position="260"/>
        <end position="281"/>
    </location>
</feature>
<evidence type="ECO:0000256" key="6">
    <source>
        <dbReference type="ARBA" id="ARBA00022970"/>
    </source>
</evidence>
<feature type="transmembrane region" description="Helical" evidence="10">
    <location>
        <begin position="198"/>
        <end position="217"/>
    </location>
</feature>
<evidence type="ECO:0000313" key="12">
    <source>
        <dbReference type="Proteomes" id="UP000617951"/>
    </source>
</evidence>
<sequence length="295" mass="31642">MHPELVYFLKQLINGLSVGGMYAVIAIGYSMVYSILYMMNFAHGDIYIFGTFIAMALLASSLPPWLAILLAAVFGGVIAMTVERTVYRPVRHANRIVPMISALGAALVLRTVAQVIWGPQQIVYPSIIPENVIQLGDFQILSQNILSIAVAGACVLLFTILIKFTKIGKATQCVIQDINTSSLMGIPVNTIIPMVYWLGGFFGVIGGVMISSYYSVISIEMGLWGTCKAWAAAQLGGVGSFYGAFLGGILLGVLETLAAAYLGAGFKDSIGYIAIVLILLFRPQGLFGKKKAVKV</sequence>
<feature type="transmembrane region" description="Helical" evidence="10">
    <location>
        <begin position="20"/>
        <end position="39"/>
    </location>
</feature>
<keyword evidence="12" id="KW-1185">Reference proteome</keyword>
<dbReference type="InterPro" id="IPR052157">
    <property type="entry name" value="BCAA_transport_permease"/>
</dbReference>
<evidence type="ECO:0000256" key="1">
    <source>
        <dbReference type="ARBA" id="ARBA00004651"/>
    </source>
</evidence>
<evidence type="ECO:0000256" key="8">
    <source>
        <dbReference type="ARBA" id="ARBA00023136"/>
    </source>
</evidence>
<dbReference type="PANTHER" id="PTHR11795:SF371">
    <property type="entry name" value="HIGH-AFFINITY BRANCHED-CHAIN AMINO ACID TRANSPORT SYSTEM PERMEASE PROTEIN LIVH"/>
    <property type="match status" value="1"/>
</dbReference>
<keyword evidence="7 10" id="KW-1133">Transmembrane helix</keyword>
<keyword evidence="5 10" id="KW-0812">Transmembrane</keyword>
<feature type="transmembrane region" description="Helical" evidence="10">
    <location>
        <begin position="99"/>
        <end position="120"/>
    </location>
</feature>
<evidence type="ECO:0000256" key="10">
    <source>
        <dbReference type="SAM" id="Phobius"/>
    </source>
</evidence>
<keyword evidence="8 10" id="KW-0472">Membrane</keyword>
<dbReference type="AlphaFoldDB" id="A0A926DLG4"/>
<dbReference type="GO" id="GO:0015190">
    <property type="term" value="F:L-leucine transmembrane transporter activity"/>
    <property type="evidence" value="ECO:0007669"/>
    <property type="project" value="TreeGrafter"/>
</dbReference>
<dbReference type="RefSeq" id="WP_178620831.1">
    <property type="nucleotide sequence ID" value="NZ_JACRSS010000006.1"/>
</dbReference>
<evidence type="ECO:0000256" key="2">
    <source>
        <dbReference type="ARBA" id="ARBA00022448"/>
    </source>
</evidence>
<dbReference type="PANTHER" id="PTHR11795">
    <property type="entry name" value="BRANCHED-CHAIN AMINO ACID TRANSPORT SYSTEM PERMEASE PROTEIN LIVH"/>
    <property type="match status" value="1"/>
</dbReference>
<dbReference type="GO" id="GO:0015188">
    <property type="term" value="F:L-isoleucine transmembrane transporter activity"/>
    <property type="evidence" value="ECO:0007669"/>
    <property type="project" value="TreeGrafter"/>
</dbReference>
<dbReference type="CDD" id="cd06582">
    <property type="entry name" value="TM_PBP1_LivH_like"/>
    <property type="match status" value="1"/>
</dbReference>
<dbReference type="GO" id="GO:0015192">
    <property type="term" value="F:L-phenylalanine transmembrane transporter activity"/>
    <property type="evidence" value="ECO:0007669"/>
    <property type="project" value="TreeGrafter"/>
</dbReference>
<gene>
    <name evidence="11" type="ORF">H8693_10120</name>
</gene>
<comment type="similarity">
    <text evidence="9">Belongs to the binding-protein-dependent transport system permease family. LivHM subfamily.</text>
</comment>
<organism evidence="11 12">
    <name type="scientific">Guopingia tenuis</name>
    <dbReference type="NCBI Taxonomy" id="2763656"/>
    <lineage>
        <taxon>Bacteria</taxon>
        <taxon>Bacillati</taxon>
        <taxon>Bacillota</taxon>
        <taxon>Clostridia</taxon>
        <taxon>Christensenellales</taxon>
        <taxon>Christensenellaceae</taxon>
        <taxon>Guopingia</taxon>
    </lineage>
</organism>
<feature type="transmembrane region" description="Helical" evidence="10">
    <location>
        <begin position="68"/>
        <end position="87"/>
    </location>
</feature>
<dbReference type="InterPro" id="IPR001851">
    <property type="entry name" value="ABC_transp_permease"/>
</dbReference>
<name>A0A926DLG4_9FIRM</name>
<evidence type="ECO:0000256" key="7">
    <source>
        <dbReference type="ARBA" id="ARBA00022989"/>
    </source>
</evidence>
<accession>A0A926DLG4</accession>
<keyword evidence="2" id="KW-0813">Transport</keyword>
<feature type="transmembrane region" description="Helical" evidence="10">
    <location>
        <begin position="140"/>
        <end position="162"/>
    </location>
</feature>
<evidence type="ECO:0000256" key="9">
    <source>
        <dbReference type="ARBA" id="ARBA00037998"/>
    </source>
</evidence>
<dbReference type="GO" id="GO:0042941">
    <property type="term" value="P:D-alanine transmembrane transport"/>
    <property type="evidence" value="ECO:0007669"/>
    <property type="project" value="TreeGrafter"/>
</dbReference>
<dbReference type="GO" id="GO:1903806">
    <property type="term" value="P:L-isoleucine import across plasma membrane"/>
    <property type="evidence" value="ECO:0007669"/>
    <property type="project" value="TreeGrafter"/>
</dbReference>